<protein>
    <submittedName>
        <fullName evidence="2">Uncharacterized protein</fullName>
    </submittedName>
</protein>
<evidence type="ECO:0000256" key="1">
    <source>
        <dbReference type="SAM" id="MobiDB-lite"/>
    </source>
</evidence>
<gene>
    <name evidence="2" type="ORF">GL50803_009612</name>
</gene>
<comment type="caution">
    <text evidence="2">The sequence shown here is derived from an EMBL/GenBank/DDBJ whole genome shotgun (WGS) entry which is preliminary data.</text>
</comment>
<dbReference type="VEuPathDB" id="GiardiaDB:GL50803_9612"/>
<proteinExistence type="predicted"/>
<keyword evidence="3" id="KW-1185">Reference proteome</keyword>
<reference evidence="2 3" key="1">
    <citation type="journal article" date="2007" name="Science">
        <title>Genomic minimalism in the early diverging intestinal parasite Giardia lamblia.</title>
        <authorList>
            <person name="Morrison H.G."/>
            <person name="McArthur A.G."/>
            <person name="Gillin F.D."/>
            <person name="Aley S.B."/>
            <person name="Adam R.D."/>
            <person name="Olsen G.J."/>
            <person name="Best A.A."/>
            <person name="Cande W.Z."/>
            <person name="Chen F."/>
            <person name="Cipriano M.J."/>
            <person name="Davids B.J."/>
            <person name="Dawson S.C."/>
            <person name="Elmendorf H.G."/>
            <person name="Hehl A.B."/>
            <person name="Holder M.E."/>
            <person name="Huse S.M."/>
            <person name="Kim U.U."/>
            <person name="Lasek-Nesselquist E."/>
            <person name="Manning G."/>
            <person name="Nigam A."/>
            <person name="Nixon J.E."/>
            <person name="Palm D."/>
            <person name="Passamaneck N.E."/>
            <person name="Prabhu A."/>
            <person name="Reich C.I."/>
            <person name="Reiner D.S."/>
            <person name="Samuelson J."/>
            <person name="Svard S.G."/>
            <person name="Sogin M.L."/>
        </authorList>
    </citation>
    <scope>NUCLEOTIDE SEQUENCE [LARGE SCALE GENOMIC DNA]</scope>
    <source>
        <strain evidence="2 3">WB C6</strain>
    </source>
</reference>
<name>D3KGS3_GIAIC</name>
<dbReference type="AlphaFoldDB" id="D3KGS3"/>
<dbReference type="Proteomes" id="UP000001548">
    <property type="component" value="Unassembled WGS sequence"/>
</dbReference>
<evidence type="ECO:0000313" key="3">
    <source>
        <dbReference type="Proteomes" id="UP000001548"/>
    </source>
</evidence>
<accession>D3KGS3</accession>
<feature type="compositionally biased region" description="Basic and acidic residues" evidence="1">
    <location>
        <begin position="272"/>
        <end position="284"/>
    </location>
</feature>
<organism evidence="2 3">
    <name type="scientific">Giardia intestinalis (strain ATCC 50803 / WB clone C6)</name>
    <name type="common">Giardia lamblia</name>
    <dbReference type="NCBI Taxonomy" id="184922"/>
    <lineage>
        <taxon>Eukaryota</taxon>
        <taxon>Metamonada</taxon>
        <taxon>Diplomonadida</taxon>
        <taxon>Hexamitidae</taxon>
        <taxon>Giardiinae</taxon>
        <taxon>Giardia</taxon>
    </lineage>
</organism>
<dbReference type="OMA" id="YSFHYIH"/>
<feature type="region of interest" description="Disordered" evidence="1">
    <location>
        <begin position="259"/>
        <end position="284"/>
    </location>
</feature>
<dbReference type="EMBL" id="AACB03000004">
    <property type="protein sequence ID" value="KAE8302131.1"/>
    <property type="molecule type" value="Genomic_DNA"/>
</dbReference>
<evidence type="ECO:0000313" key="2">
    <source>
        <dbReference type="EMBL" id="KAE8302131.1"/>
    </source>
</evidence>
<feature type="compositionally biased region" description="Polar residues" evidence="1">
    <location>
        <begin position="219"/>
        <end position="235"/>
    </location>
</feature>
<feature type="region of interest" description="Disordered" evidence="1">
    <location>
        <begin position="216"/>
        <end position="236"/>
    </location>
</feature>
<dbReference type="HOGENOM" id="CLU_649645_0_0_1"/>
<sequence length="423" mass="46880">MASENMVRWLFVGPSDASTASYVDSINSGRPILTTSVEGSSVQVTLDQVSLNSDTSLGFLAERLDTHFTDIIIAIYDSSQERTRPLLESLLSLKNLPQSCFLCDTNAEDEDCMTVEQIAAPYVSPGYSFHYIHVFSKSSEILKSCLLRATKYCLQRRQIMLLNLRTTYSETPEDVQAIPTESSSPAVSLSPSGAVSQANQKLYAKRAGTLDTVPLAVQPSPTTDQRPQDQSLSIKDSSKFTVKLPTTHIQEGLQHAQDMPISCDSTSSFNPGERKHENSNVPKEFDLPVDLSDGTEVLFHGFIGQDPGEAMLQFMQKNNVSSRDYVMLYDKIKCLMIKNGYLSDEDPATPSPQAKGNIDTAEKGKLIFSTNILFGSKKIKIDFYETDTSEEVARRTVQSLGLGQNYEVFLRKKIDVICNSMKK</sequence>